<comment type="similarity">
    <text evidence="1">Belongs to the glycosyltransferase 64 family.</text>
</comment>
<feature type="chain" id="PRO_5038713849" description="Glycosyl transferase 64 domain-containing protein" evidence="4">
    <location>
        <begin position="24"/>
        <end position="319"/>
    </location>
</feature>
<evidence type="ECO:0000256" key="4">
    <source>
        <dbReference type="SAM" id="SignalP"/>
    </source>
</evidence>
<accession>A0A9D4UB18</accession>
<name>A0A9D4UB18_ADICA</name>
<evidence type="ECO:0000259" key="5">
    <source>
        <dbReference type="Pfam" id="PF09258"/>
    </source>
</evidence>
<keyword evidence="4" id="KW-0732">Signal</keyword>
<keyword evidence="3" id="KW-1015">Disulfide bond</keyword>
<organism evidence="6 7">
    <name type="scientific">Adiantum capillus-veneris</name>
    <name type="common">Maidenhair fern</name>
    <dbReference type="NCBI Taxonomy" id="13818"/>
    <lineage>
        <taxon>Eukaryota</taxon>
        <taxon>Viridiplantae</taxon>
        <taxon>Streptophyta</taxon>
        <taxon>Embryophyta</taxon>
        <taxon>Tracheophyta</taxon>
        <taxon>Polypodiopsida</taxon>
        <taxon>Polypodiidae</taxon>
        <taxon>Polypodiales</taxon>
        <taxon>Pteridineae</taxon>
        <taxon>Pteridaceae</taxon>
        <taxon>Vittarioideae</taxon>
        <taxon>Adiantum</taxon>
    </lineage>
</organism>
<evidence type="ECO:0000256" key="3">
    <source>
        <dbReference type="ARBA" id="ARBA00023157"/>
    </source>
</evidence>
<dbReference type="AlphaFoldDB" id="A0A9D4UB18"/>
<evidence type="ECO:0000313" key="6">
    <source>
        <dbReference type="EMBL" id="KAI5063914.1"/>
    </source>
</evidence>
<dbReference type="SUPFAM" id="SSF53448">
    <property type="entry name" value="Nucleotide-diphospho-sugar transferases"/>
    <property type="match status" value="1"/>
</dbReference>
<dbReference type="InterPro" id="IPR053318">
    <property type="entry name" value="GT64"/>
</dbReference>
<dbReference type="FunFam" id="3.90.550.10:FF:000221">
    <property type="entry name" value="Glycosyltransferase family protein 47"/>
    <property type="match status" value="1"/>
</dbReference>
<dbReference type="InterPro" id="IPR029044">
    <property type="entry name" value="Nucleotide-diphossugar_trans"/>
</dbReference>
<proteinExistence type="inferred from homology"/>
<dbReference type="PANTHER" id="PTHR48409:SF1">
    <property type="entry name" value="GLYCOSYLTRANSFERASE FAMILY PROTEIN 64 C3"/>
    <property type="match status" value="1"/>
</dbReference>
<evidence type="ECO:0000313" key="7">
    <source>
        <dbReference type="Proteomes" id="UP000886520"/>
    </source>
</evidence>
<comment type="caution">
    <text evidence="6">The sequence shown here is derived from an EMBL/GenBank/DDBJ whole genome shotgun (WGS) entry which is preliminary data.</text>
</comment>
<dbReference type="GO" id="GO:0016757">
    <property type="term" value="F:glycosyltransferase activity"/>
    <property type="evidence" value="ECO:0007669"/>
    <property type="project" value="InterPro"/>
</dbReference>
<dbReference type="OrthoDB" id="5954868at2759"/>
<dbReference type="PANTHER" id="PTHR48409">
    <property type="entry name" value="GLYCOSYLTRANSFERASE FAMILY PROTEIN 64 C3"/>
    <property type="match status" value="1"/>
</dbReference>
<reference evidence="6" key="1">
    <citation type="submission" date="2021-01" db="EMBL/GenBank/DDBJ databases">
        <title>Adiantum capillus-veneris genome.</title>
        <authorList>
            <person name="Fang Y."/>
            <person name="Liao Q."/>
        </authorList>
    </citation>
    <scope>NUCLEOTIDE SEQUENCE</scope>
    <source>
        <strain evidence="6">H3</strain>
        <tissue evidence="6">Leaf</tissue>
    </source>
</reference>
<protein>
    <recommendedName>
        <fullName evidence="5">Glycosyl transferase 64 domain-containing protein</fullName>
    </recommendedName>
</protein>
<gene>
    <name evidence="6" type="ORF">GOP47_0020584</name>
</gene>
<feature type="signal peptide" evidence="4">
    <location>
        <begin position="1"/>
        <end position="23"/>
    </location>
</feature>
<feature type="domain" description="Glycosyl transferase 64" evidence="5">
    <location>
        <begin position="48"/>
        <end position="294"/>
    </location>
</feature>
<keyword evidence="2" id="KW-0808">Transferase</keyword>
<dbReference type="Proteomes" id="UP000886520">
    <property type="component" value="Chromosome 20"/>
</dbReference>
<dbReference type="GO" id="GO:0016020">
    <property type="term" value="C:membrane"/>
    <property type="evidence" value="ECO:0007669"/>
    <property type="project" value="InterPro"/>
</dbReference>
<evidence type="ECO:0000256" key="2">
    <source>
        <dbReference type="ARBA" id="ARBA00022679"/>
    </source>
</evidence>
<dbReference type="InterPro" id="IPR015338">
    <property type="entry name" value="GT64_dom"/>
</dbReference>
<dbReference type="EMBL" id="JABFUD020000020">
    <property type="protein sequence ID" value="KAI5063914.1"/>
    <property type="molecule type" value="Genomic_DNA"/>
</dbReference>
<sequence length="319" mass="36592">MVTSACWAAFLLVLYCSITYSSSSPYASSLCNRELYAPHWKLRSDQVTILMSGFAERRLPLVRQIARSYSVSPIVHSIYILWGNTSTPWALLNHTDLVSLGAPVYVVRQETTSLNDRFLPRPYIQTRAVLICDDDITIDVDELKFSFQMWKENDRRIVGFFPCSHEYQLQLKTWIYTIHPDRYSIMLTKLMILATEYLYQYTCAVPHGVKEYIDSNMNCEDIAMNFVVANSTNQGPLLVNGKPRDWGDTRNSINDLSSSALSAKKQHRKNRGDCITAFHQLWEGMPLRYSFGKVINSVEEQVFCEKHGSLLPCNDQSEV</sequence>
<dbReference type="Gene3D" id="3.90.550.10">
    <property type="entry name" value="Spore Coat Polysaccharide Biosynthesis Protein SpsA, Chain A"/>
    <property type="match status" value="1"/>
</dbReference>
<dbReference type="Pfam" id="PF09258">
    <property type="entry name" value="Glyco_transf_64"/>
    <property type="match status" value="1"/>
</dbReference>
<evidence type="ECO:0000256" key="1">
    <source>
        <dbReference type="ARBA" id="ARBA00008700"/>
    </source>
</evidence>
<keyword evidence="7" id="KW-1185">Reference proteome</keyword>